<name>A0ABR5AX04_BACBA</name>
<dbReference type="EMBL" id="JXLP01000003">
    <property type="protein sequence ID" value="KIL79281.1"/>
    <property type="molecule type" value="Genomic_DNA"/>
</dbReference>
<evidence type="ECO:0008006" key="3">
    <source>
        <dbReference type="Google" id="ProtNLM"/>
    </source>
</evidence>
<organism evidence="1 2">
    <name type="scientific">Bacillus badius</name>
    <dbReference type="NCBI Taxonomy" id="1455"/>
    <lineage>
        <taxon>Bacteria</taxon>
        <taxon>Bacillati</taxon>
        <taxon>Bacillota</taxon>
        <taxon>Bacilli</taxon>
        <taxon>Bacillales</taxon>
        <taxon>Bacillaceae</taxon>
        <taxon>Pseudobacillus</taxon>
    </lineage>
</organism>
<dbReference type="Pfam" id="PF13826">
    <property type="entry name" value="Monooxy_af470-like"/>
    <property type="match status" value="1"/>
</dbReference>
<dbReference type="RefSeq" id="WP_041113454.1">
    <property type="nucleotide sequence ID" value="NZ_JARTHD010000018.1"/>
</dbReference>
<comment type="caution">
    <text evidence="1">The sequence shown here is derived from an EMBL/GenBank/DDBJ whole genome shotgun (WGS) entry which is preliminary data.</text>
</comment>
<evidence type="ECO:0000313" key="1">
    <source>
        <dbReference type="EMBL" id="KIL79281.1"/>
    </source>
</evidence>
<protein>
    <recommendedName>
        <fullName evidence="3">Transcriptional regulator</fullName>
    </recommendedName>
</protein>
<proteinExistence type="predicted"/>
<dbReference type="InterPro" id="IPR025444">
    <property type="entry name" value="Monooxy_af470"/>
</dbReference>
<reference evidence="1 2" key="1">
    <citation type="submission" date="2015-01" db="EMBL/GenBank/DDBJ databases">
        <title>Genome Assembly of Bacillus badius MTCC 1458.</title>
        <authorList>
            <person name="Verma A."/>
            <person name="Khatri I."/>
            <person name="Mual P."/>
            <person name="Subramanian S."/>
            <person name="Krishnamurthi S."/>
        </authorList>
    </citation>
    <scope>NUCLEOTIDE SEQUENCE [LARGE SCALE GENOMIC DNA]</scope>
    <source>
        <strain evidence="1 2">MTCC 1458</strain>
    </source>
</reference>
<sequence length="159" mass="18475">MFQNKVFSGRYTAESEDEIVIFIIGMRINKWRAVHKWMPVFKAMPPMIRELYTNKDLGFLSMESFFGLRTTLMVQYWRSLDELLAYAKEQTHLTAWKNFNQLAGDNEAVGIYHETYIVPKGKYECIYGNMPIYGLARATGHKPIAPALSSARQRLQEKV</sequence>
<evidence type="ECO:0000313" key="2">
    <source>
        <dbReference type="Proteomes" id="UP000031982"/>
    </source>
</evidence>
<dbReference type="Proteomes" id="UP000031982">
    <property type="component" value="Unassembled WGS sequence"/>
</dbReference>
<gene>
    <name evidence="1" type="ORF">SD77_3147</name>
</gene>
<keyword evidence="2" id="KW-1185">Reference proteome</keyword>
<accession>A0ABR5AX04</accession>